<dbReference type="Proteomes" id="UP000054270">
    <property type="component" value="Unassembled WGS sequence"/>
</dbReference>
<dbReference type="NCBIfam" id="NF033635">
    <property type="entry name" value="SLATT_fungal"/>
    <property type="match status" value="1"/>
</dbReference>
<sequence length="489" mass="52043">MAAENHGPNLSTNTPLAPSSTGILLPTSTLSQGPSTDSGDLLPTTGGSIPLSDWQAGQGGHRQPRTQEAYVSPSNLEQGMGGYPASANARPEPAQINTLTHGMGPGNALPPPTLAIYEPPGGQYDARPRGDHSPQNQHGDPFAGSPNGSPLRHADSNLPRTRSQTGSPASATDRFHTNSGGGHPGATNEGYGPRLRQTLEDERGRLFGQILGDTPGQVLSDEAAGARLRQFMEEERNRLVERIPGAYPQSSGNANNGPSSRFRQAAGLTREMSKPDKLKMKASERDSVKLQEITCTTLSPPIIYRPFPGVYSMPLTVAHSVIDHVVPVQHEKEPPQTYMIGSVSARLSATLADANRERDKYVAKAKLTGHALNIAIGLQVLLGSLTTGLSAVATQGKSAAVATTILGALATLVASYLARARGSNEPELSITRVKDLEQFIRECKNFETDHGDDMTSKYDDDIERFRGRFESLLGNANGERKLSPTGVAL</sequence>
<accession>A0A0D2PIG7</accession>
<dbReference type="STRING" id="945553.A0A0D2PIG7"/>
<protein>
    <recommendedName>
        <fullName evidence="2">SMODS and SLOG-associating 2TM effector domain-containing protein</fullName>
    </recommendedName>
</protein>
<feature type="compositionally biased region" description="Polar residues" evidence="1">
    <location>
        <begin position="8"/>
        <end position="38"/>
    </location>
</feature>
<name>A0A0D2PIG7_HYPSF</name>
<gene>
    <name evidence="3" type="ORF">HYPSUDRAFT_204254</name>
</gene>
<reference evidence="4" key="1">
    <citation type="submission" date="2014-04" db="EMBL/GenBank/DDBJ databases">
        <title>Evolutionary Origins and Diversification of the Mycorrhizal Mutualists.</title>
        <authorList>
            <consortium name="DOE Joint Genome Institute"/>
            <consortium name="Mycorrhizal Genomics Consortium"/>
            <person name="Kohler A."/>
            <person name="Kuo A."/>
            <person name="Nagy L.G."/>
            <person name="Floudas D."/>
            <person name="Copeland A."/>
            <person name="Barry K.W."/>
            <person name="Cichocki N."/>
            <person name="Veneault-Fourrey C."/>
            <person name="LaButti K."/>
            <person name="Lindquist E.A."/>
            <person name="Lipzen A."/>
            <person name="Lundell T."/>
            <person name="Morin E."/>
            <person name="Murat C."/>
            <person name="Riley R."/>
            <person name="Ohm R."/>
            <person name="Sun H."/>
            <person name="Tunlid A."/>
            <person name="Henrissat B."/>
            <person name="Grigoriev I.V."/>
            <person name="Hibbett D.S."/>
            <person name="Martin F."/>
        </authorList>
    </citation>
    <scope>NUCLEOTIDE SEQUENCE [LARGE SCALE GENOMIC DNA]</scope>
    <source>
        <strain evidence="4">FD-334 SS-4</strain>
    </source>
</reference>
<dbReference type="EMBL" id="KN817573">
    <property type="protein sequence ID" value="KJA19820.1"/>
    <property type="molecule type" value="Genomic_DNA"/>
</dbReference>
<proteinExistence type="predicted"/>
<dbReference type="InterPro" id="IPR041622">
    <property type="entry name" value="SLATT_fungi"/>
</dbReference>
<feature type="region of interest" description="Disordered" evidence="1">
    <location>
        <begin position="1"/>
        <end position="193"/>
    </location>
</feature>
<evidence type="ECO:0000313" key="4">
    <source>
        <dbReference type="Proteomes" id="UP000054270"/>
    </source>
</evidence>
<evidence type="ECO:0000256" key="1">
    <source>
        <dbReference type="SAM" id="MobiDB-lite"/>
    </source>
</evidence>
<keyword evidence="4" id="KW-1185">Reference proteome</keyword>
<dbReference type="Pfam" id="PF18142">
    <property type="entry name" value="SLATT_fungal"/>
    <property type="match status" value="1"/>
</dbReference>
<dbReference type="AlphaFoldDB" id="A0A0D2PIG7"/>
<feature type="domain" description="SMODS and SLOG-associating 2TM effector" evidence="2">
    <location>
        <begin position="354"/>
        <end position="475"/>
    </location>
</feature>
<dbReference type="OrthoDB" id="3245801at2759"/>
<organism evidence="3 4">
    <name type="scientific">Hypholoma sublateritium (strain FD-334 SS-4)</name>
    <dbReference type="NCBI Taxonomy" id="945553"/>
    <lineage>
        <taxon>Eukaryota</taxon>
        <taxon>Fungi</taxon>
        <taxon>Dikarya</taxon>
        <taxon>Basidiomycota</taxon>
        <taxon>Agaricomycotina</taxon>
        <taxon>Agaricomycetes</taxon>
        <taxon>Agaricomycetidae</taxon>
        <taxon>Agaricales</taxon>
        <taxon>Agaricineae</taxon>
        <taxon>Strophariaceae</taxon>
        <taxon>Hypholoma</taxon>
    </lineage>
</organism>
<feature type="compositionally biased region" description="Polar residues" evidence="1">
    <location>
        <begin position="158"/>
        <end position="170"/>
    </location>
</feature>
<evidence type="ECO:0000259" key="2">
    <source>
        <dbReference type="Pfam" id="PF18142"/>
    </source>
</evidence>
<evidence type="ECO:0000313" key="3">
    <source>
        <dbReference type="EMBL" id="KJA19820.1"/>
    </source>
</evidence>